<proteinExistence type="predicted"/>
<feature type="region of interest" description="Disordered" evidence="1">
    <location>
        <begin position="39"/>
        <end position="85"/>
    </location>
</feature>
<gene>
    <name evidence="2" type="ORF">IV203_002672</name>
    <name evidence="3" type="ORF">IV203_034612</name>
</gene>
<dbReference type="Proteomes" id="UP000693970">
    <property type="component" value="Unassembled WGS sequence"/>
</dbReference>
<accession>A0A9K3K9P9</accession>
<evidence type="ECO:0000256" key="1">
    <source>
        <dbReference type="SAM" id="MobiDB-lite"/>
    </source>
</evidence>
<evidence type="ECO:0000313" key="3">
    <source>
        <dbReference type="EMBL" id="KAG7359514.1"/>
    </source>
</evidence>
<dbReference type="AlphaFoldDB" id="A0A9K3K9P9"/>
<comment type="caution">
    <text evidence="2">The sequence shown here is derived from an EMBL/GenBank/DDBJ whole genome shotgun (WGS) entry which is preliminary data.</text>
</comment>
<reference evidence="2" key="1">
    <citation type="journal article" date="2021" name="Sci. Rep.">
        <title>Diploid genomic architecture of Nitzschia inconspicua, an elite biomass production diatom.</title>
        <authorList>
            <person name="Oliver A."/>
            <person name="Podell S."/>
            <person name="Pinowska A."/>
            <person name="Traller J.C."/>
            <person name="Smith S.R."/>
            <person name="McClure R."/>
            <person name="Beliaev A."/>
            <person name="Bohutskyi P."/>
            <person name="Hill E.A."/>
            <person name="Rabines A."/>
            <person name="Zheng H."/>
            <person name="Allen L.Z."/>
            <person name="Kuo A."/>
            <person name="Grigoriev I.V."/>
            <person name="Allen A.E."/>
            <person name="Hazlebeck D."/>
            <person name="Allen E.E."/>
        </authorList>
    </citation>
    <scope>NUCLEOTIDE SEQUENCE</scope>
    <source>
        <strain evidence="2">Hildebrandi</strain>
    </source>
</reference>
<reference evidence="2" key="2">
    <citation type="submission" date="2021-04" db="EMBL/GenBank/DDBJ databases">
        <authorList>
            <person name="Podell S."/>
        </authorList>
    </citation>
    <scope>NUCLEOTIDE SEQUENCE</scope>
    <source>
        <strain evidence="2">Hildebrandi</strain>
    </source>
</reference>
<dbReference type="EMBL" id="JAGRRH010000045">
    <property type="protein sequence ID" value="KAG7338943.1"/>
    <property type="molecule type" value="Genomic_DNA"/>
</dbReference>
<evidence type="ECO:0000313" key="4">
    <source>
        <dbReference type="Proteomes" id="UP000693970"/>
    </source>
</evidence>
<dbReference type="OrthoDB" id="57299at2759"/>
<sequence length="692" mass="76566">MVPQPKPQEHNAMSSMAIAADSAFQDLIQISSISVEDETNMLKCGDPPLDHIEEDEDSDEEITRPSTPTSPPKAQTHHQHLQTISATSTTTTALVENTRTPVYSSTRRGAGPIDIDAIDDMSGSLDSKQVGQFYGSASIVQALTYHKRITTPVDLDDSVVDDDETTILEHRLPCPVDVDSVQDREDGFSMIWKEYEDEFLVWKGNEQLQVMALKNARARQKAILGRSCRDGGNKRSLALNNNKFLTDEGIQNEASPVFAIKYEGNECKHEDTASDGCGSLDTFGFSLTNASTDSYGFPVKVNKQTIPRGDSTRLEDALNATTVPKNVGSTESSRARTIQRIKDVLSKDQDSEDTGTDVGLGAKARGLRAIRLRSATYHRTQTIQPVFSTVHEHEEWFAWKDTALFPQVSKLEETDAGFPSEERMESFAVYDYPGNYGFVVNVDRDNADMAQSVVSDITNLSDKIFLRVTSVPESKWDDISSVGLNGVEGKPCTIATPAKKDNFLEAKEVVPSSKDIGKPPFYYDASIKTPPFFSCHDLSEDAKVQDEDDKPSIKWDDVSSIGLLGVEGHKTGQKVKPSPGEFHIPVVITSCGTKKIKNNECPSQRSNNFIAKRSSQDIFRSRQESKHLSKTPGVSLNATFSTVWTGDSDTSSASGDFPDPEMQKEPLSSWSSKCMLMFRRKKYWPNRQSFVC</sequence>
<protein>
    <submittedName>
        <fullName evidence="2">Uncharacterized protein</fullName>
    </submittedName>
</protein>
<organism evidence="2 4">
    <name type="scientific">Nitzschia inconspicua</name>
    <dbReference type="NCBI Taxonomy" id="303405"/>
    <lineage>
        <taxon>Eukaryota</taxon>
        <taxon>Sar</taxon>
        <taxon>Stramenopiles</taxon>
        <taxon>Ochrophyta</taxon>
        <taxon>Bacillariophyta</taxon>
        <taxon>Bacillariophyceae</taxon>
        <taxon>Bacillariophycidae</taxon>
        <taxon>Bacillariales</taxon>
        <taxon>Bacillariaceae</taxon>
        <taxon>Nitzschia</taxon>
    </lineage>
</organism>
<name>A0A9K3K9P9_9STRA</name>
<evidence type="ECO:0000313" key="2">
    <source>
        <dbReference type="EMBL" id="KAG7338943.1"/>
    </source>
</evidence>
<dbReference type="EMBL" id="JAGRRH010000013">
    <property type="protein sequence ID" value="KAG7359514.1"/>
    <property type="molecule type" value="Genomic_DNA"/>
</dbReference>
<keyword evidence="4" id="KW-1185">Reference proteome</keyword>